<dbReference type="Gene3D" id="3.40.50.300">
    <property type="entry name" value="P-loop containing nucleotide triphosphate hydrolases"/>
    <property type="match status" value="1"/>
</dbReference>
<dbReference type="Gene3D" id="1.10.8.60">
    <property type="match status" value="1"/>
</dbReference>
<evidence type="ECO:0000256" key="5">
    <source>
        <dbReference type="ARBA" id="ARBA00022771"/>
    </source>
</evidence>
<accession>A0A9D4UYB7</accession>
<dbReference type="InterPro" id="IPR013083">
    <property type="entry name" value="Znf_RING/FYVE/PHD"/>
</dbReference>
<dbReference type="GO" id="GO:0006334">
    <property type="term" value="P:nucleosome assembly"/>
    <property type="evidence" value="ECO:0007669"/>
    <property type="project" value="TreeGrafter"/>
</dbReference>
<dbReference type="GO" id="GO:0016887">
    <property type="term" value="F:ATP hydrolysis activity"/>
    <property type="evidence" value="ECO:0007669"/>
    <property type="project" value="InterPro"/>
</dbReference>
<evidence type="ECO:0000313" key="11">
    <source>
        <dbReference type="EMBL" id="KAI5076169.1"/>
    </source>
</evidence>
<feature type="region of interest" description="Disordered" evidence="9">
    <location>
        <begin position="95"/>
        <end position="259"/>
    </location>
</feature>
<dbReference type="PANTHER" id="PTHR23069">
    <property type="entry name" value="AAA DOMAIN-CONTAINING"/>
    <property type="match status" value="1"/>
</dbReference>
<feature type="region of interest" description="Disordered" evidence="9">
    <location>
        <begin position="361"/>
        <end position="383"/>
    </location>
</feature>
<keyword evidence="4" id="KW-0547">Nucleotide-binding</keyword>
<dbReference type="PROSITE" id="PS00674">
    <property type="entry name" value="AAA"/>
    <property type="match status" value="1"/>
</dbReference>
<feature type="region of interest" description="Disordered" evidence="9">
    <location>
        <begin position="1373"/>
        <end position="1394"/>
    </location>
</feature>
<dbReference type="InterPro" id="IPR003960">
    <property type="entry name" value="ATPase_AAA_CS"/>
</dbReference>
<dbReference type="EMBL" id="JABFUD020000008">
    <property type="protein sequence ID" value="KAI5076169.1"/>
    <property type="molecule type" value="Genomic_DNA"/>
</dbReference>
<dbReference type="OrthoDB" id="5421at2759"/>
<dbReference type="Pfam" id="PF13771">
    <property type="entry name" value="zf-HC5HC2H"/>
    <property type="match status" value="1"/>
</dbReference>
<feature type="domain" description="PHD-type" evidence="10">
    <location>
        <begin position="448"/>
        <end position="571"/>
    </location>
</feature>
<keyword evidence="7" id="KW-0067">ATP-binding</keyword>
<feature type="region of interest" description="Disordered" evidence="9">
    <location>
        <begin position="1313"/>
        <end position="1335"/>
    </location>
</feature>
<keyword evidence="5" id="KW-0863">Zinc-finger</keyword>
<evidence type="ECO:0000313" key="12">
    <source>
        <dbReference type="Proteomes" id="UP000886520"/>
    </source>
</evidence>
<proteinExistence type="inferred from homology"/>
<keyword evidence="12" id="KW-1185">Reference proteome</keyword>
<evidence type="ECO:0000256" key="6">
    <source>
        <dbReference type="ARBA" id="ARBA00022833"/>
    </source>
</evidence>
<keyword evidence="3" id="KW-0479">Metal-binding</keyword>
<protein>
    <recommendedName>
        <fullName evidence="10">PHD-type domain-containing protein</fullName>
    </recommendedName>
</protein>
<dbReference type="GO" id="GO:0045815">
    <property type="term" value="P:transcription initiation-coupled chromatin remodeling"/>
    <property type="evidence" value="ECO:0007669"/>
    <property type="project" value="TreeGrafter"/>
</dbReference>
<keyword evidence="2" id="KW-0150">Chloroplast</keyword>
<dbReference type="Gene3D" id="3.30.40.10">
    <property type="entry name" value="Zinc/RING finger domain, C3HC4 (zinc finger)"/>
    <property type="match status" value="1"/>
</dbReference>
<keyword evidence="6" id="KW-0862">Zinc</keyword>
<name>A0A9D4UYB7_ADICA</name>
<reference evidence="11" key="1">
    <citation type="submission" date="2021-01" db="EMBL/GenBank/DDBJ databases">
        <title>Adiantum capillus-veneris genome.</title>
        <authorList>
            <person name="Fang Y."/>
            <person name="Liao Q."/>
        </authorList>
    </citation>
    <scope>NUCLEOTIDE SEQUENCE</scope>
    <source>
        <strain evidence="11">H3</strain>
        <tissue evidence="11">Leaf</tissue>
    </source>
</reference>
<dbReference type="GO" id="GO:0003682">
    <property type="term" value="F:chromatin binding"/>
    <property type="evidence" value="ECO:0007669"/>
    <property type="project" value="TreeGrafter"/>
</dbReference>
<evidence type="ECO:0000256" key="1">
    <source>
        <dbReference type="ARBA" id="ARBA00006914"/>
    </source>
</evidence>
<dbReference type="GO" id="GO:0042393">
    <property type="term" value="F:histone binding"/>
    <property type="evidence" value="ECO:0007669"/>
    <property type="project" value="TreeGrafter"/>
</dbReference>
<comment type="caution">
    <text evidence="11">The sequence shown here is derived from an EMBL/GenBank/DDBJ whole genome shotgun (WGS) entry which is preliminary data.</text>
</comment>
<feature type="compositionally biased region" description="Polar residues" evidence="9">
    <location>
        <begin position="1319"/>
        <end position="1335"/>
    </location>
</feature>
<evidence type="ECO:0000256" key="7">
    <source>
        <dbReference type="ARBA" id="ARBA00022840"/>
    </source>
</evidence>
<dbReference type="GO" id="GO:0008270">
    <property type="term" value="F:zinc ion binding"/>
    <property type="evidence" value="ECO:0007669"/>
    <property type="project" value="UniProtKB-KW"/>
</dbReference>
<dbReference type="Proteomes" id="UP000886520">
    <property type="component" value="Chromosome 8"/>
</dbReference>
<dbReference type="InterPro" id="IPR034732">
    <property type="entry name" value="EPHD"/>
</dbReference>
<evidence type="ECO:0000256" key="8">
    <source>
        <dbReference type="ARBA" id="ARBA00023117"/>
    </source>
</evidence>
<dbReference type="PROSITE" id="PS51805">
    <property type="entry name" value="EPHD"/>
    <property type="match status" value="1"/>
</dbReference>
<dbReference type="CDD" id="cd15571">
    <property type="entry name" value="ePHD"/>
    <property type="match status" value="1"/>
</dbReference>
<keyword evidence="8" id="KW-0103">Bromodomain</keyword>
<feature type="region of interest" description="Disordered" evidence="9">
    <location>
        <begin position="1486"/>
        <end position="1530"/>
    </location>
</feature>
<evidence type="ECO:0000256" key="4">
    <source>
        <dbReference type="ARBA" id="ARBA00022741"/>
    </source>
</evidence>
<dbReference type="InterPro" id="IPR027417">
    <property type="entry name" value="P-loop_NTPase"/>
</dbReference>
<sequence length="1749" mass="193775">MQRSLLRNGRASILENSERRQDAYRFRRTFFDKAHLRPPVCAMEHLVPICTGNGTRKRSLDLREYGYVMSEKRHKVSNLKFDIASVKSSRSKEMVSHKYRTVDSLQRSGASHAEKQEGMELSGSKSRRSSRIIKKEGSALPEINGTKSNASLVSAKKGSLSSDEDSLEDWTQEHVLEPRKTEKRKSLDELQETESAPLVTWSKKSRRRVRKEESTASEVLKTSRDPKHVQINAGPAAELQRSLSSSENRGLDDASYSDENEQKCLKYASEYKKDCIMNDQRLFSRSHSSKQQTTASFGGVQEDAPQSQPPANASGVCSLIYLETSEVNFCNKSFNKLPNGVQASSNDHNLSCSTLDHFDTGKPLSGDELPKTSLPESRQEETLPISKEEEIVETLGTSDQGNEKKDAAYEGEVRLNELEGRKCGLCGGDSRGEPAKYLLPVSIKRKDSQNSKSDRTSPVYSEWDAFGNEPGWLGPLLGPLGDQFGIAGVWVHQECAIWSPEVYFAGVGRIKNIRAALRRGKFLKCSWCTRPGATIGCRIERCPRTYHLPCARFEGCYFDHKKFLMACDEHLHHFLPQLPGHRHHRSSLNMGRIRFKRKVSEWKKTAQRAAQLDAEAEEKWQEKAGVDEEFLRRERKRFQRDIARVAPVMVGGGTEQYKFQGWESIAGSDNVIQCMKEMVILPLLYPEAFSRLGVSPPRGVLLHGHPGTGKTLAVKALVGACAKGHKQIAYFARKGADCLGKYAGDAERQLRMLFYLAEKHQPSIIFFDEIDGLAPTRSQHQDQTQKSVVSTLLALMDGIKSRGSVVVIGATNRPDALDPALRRPGRFDREIYFPLPSFLGRSAILTLLTKNWQMPPRHEVISLLASKTIGFAGADLQALCAQAAINSLRRMVSVDHLMSLVEKQGNIPPFPDLSVSTTDWATALEQVSPPCSWRSAKAALNSVICTPVPHHILPVLLWPMVELLLSLHLDSRVVLPPILNELATKLEVTLNHSLGDSWIDQTNSFLHNTRSNSVRKELEQTLEDIFFRIGMVSDGKVRPATLIVPNVAYEGSKFRVMMSGKERAWLDHFAAWFMSGFEGFAEMCNLNLTSLLQEGGGDVVQGLTHILGSIQNKSPCVIYMPQVESWAVESVVTDQVQEQAEERRASHYWSVFTQQVNLLPSSVQIIFVASSQMQKDDIPHEVVEFFWGTSLSTSCSNVNKSGGSLLQEMWLSFNRSSPCSWVEASLVQDMKTVFSRAADGFTGLFCQELLLHGQPANKTCTVDPFNSVKQVSFADMLKASPLGGFKCGSTEHAFNKDVNAFSPVAGLNETGLKADSRHPSSMGSKSTCSLGNQPASPCPPEQSYLPLAISIVGYELLYHPELRDLRHATSKLQEGPSYTTATSKTALPESIDSSSAQSGQVNTVSLKGLNAVGLLAFSGSYSRAKDVAGGVQQVVELLMERINMKVSLGKNRKQFSHLFHKAASLQDKVFMWAYNLRRFDFAPSRRQDNTQEFSAPKSEAGGNNGTFTAARTSSETEETEGLPTALVPSSPKSTSLVEALHGMEADVHVPCAIFECNKTDHGLELSPPHIEKSEKKLHLNGNTTMDKVSEVMAPQQIIDNRAIRKCCPSCLLLLRGALRRLFMRAWKSKGAELSLNVADEVIGMCASAVSMELNRILAQDIPYGANSSCRNGCCCRAHHRNGKASLKLSSSKSKLLTSAESDENLTTSSYVCLCSLVKLIKELTSKALEGVKFGWLKDRDNADSYLNND</sequence>
<dbReference type="InterPro" id="IPR003959">
    <property type="entry name" value="ATPase_AAA_core"/>
</dbReference>
<evidence type="ECO:0000256" key="3">
    <source>
        <dbReference type="ARBA" id="ARBA00022723"/>
    </source>
</evidence>
<dbReference type="SMART" id="SM00382">
    <property type="entry name" value="AAA"/>
    <property type="match status" value="1"/>
</dbReference>
<comment type="similarity">
    <text evidence="1">Belongs to the AAA ATPase family.</text>
</comment>
<dbReference type="FunFam" id="3.40.50.300:FF:000061">
    <property type="entry name" value="ATPase family, AAA domain-containing 2"/>
    <property type="match status" value="1"/>
</dbReference>
<dbReference type="InterPro" id="IPR041569">
    <property type="entry name" value="AAA_lid_3"/>
</dbReference>
<dbReference type="PANTHER" id="PTHR23069:SF7">
    <property type="entry name" value="P-LOOP CONTAINING NUCLEOSIDE TRIPHOSPHATE HYDROLASES SUPERFAMILY PROTEIN"/>
    <property type="match status" value="1"/>
</dbReference>
<dbReference type="GO" id="GO:0006337">
    <property type="term" value="P:nucleosome disassembly"/>
    <property type="evidence" value="ECO:0007669"/>
    <property type="project" value="TreeGrafter"/>
</dbReference>
<dbReference type="SUPFAM" id="SSF52540">
    <property type="entry name" value="P-loop containing nucleoside triphosphate hydrolases"/>
    <property type="match status" value="1"/>
</dbReference>
<feature type="compositionally biased region" description="Basic and acidic residues" evidence="9">
    <location>
        <begin position="171"/>
        <end position="188"/>
    </location>
</feature>
<organism evidence="11 12">
    <name type="scientific">Adiantum capillus-veneris</name>
    <name type="common">Maidenhair fern</name>
    <dbReference type="NCBI Taxonomy" id="13818"/>
    <lineage>
        <taxon>Eukaryota</taxon>
        <taxon>Viridiplantae</taxon>
        <taxon>Streptophyta</taxon>
        <taxon>Embryophyta</taxon>
        <taxon>Tracheophyta</taxon>
        <taxon>Polypodiopsida</taxon>
        <taxon>Polypodiidae</taxon>
        <taxon>Polypodiales</taxon>
        <taxon>Pteridineae</taxon>
        <taxon>Pteridaceae</taxon>
        <taxon>Vittarioideae</taxon>
        <taxon>Adiantum</taxon>
    </lineage>
</organism>
<dbReference type="InterPro" id="IPR045199">
    <property type="entry name" value="ATAD2-like"/>
</dbReference>
<gene>
    <name evidence="11" type="ORF">GOP47_0008234</name>
</gene>
<keyword evidence="2" id="KW-0934">Plastid</keyword>
<dbReference type="GO" id="GO:0005634">
    <property type="term" value="C:nucleus"/>
    <property type="evidence" value="ECO:0007669"/>
    <property type="project" value="TreeGrafter"/>
</dbReference>
<feature type="compositionally biased region" description="Polar residues" evidence="9">
    <location>
        <begin position="284"/>
        <end position="296"/>
    </location>
</feature>
<evidence type="ECO:0000259" key="10">
    <source>
        <dbReference type="PROSITE" id="PS51805"/>
    </source>
</evidence>
<dbReference type="InterPro" id="IPR003593">
    <property type="entry name" value="AAA+_ATPase"/>
</dbReference>
<feature type="region of interest" description="Disordered" evidence="9">
    <location>
        <begin position="284"/>
        <end position="312"/>
    </location>
</feature>
<evidence type="ECO:0000256" key="9">
    <source>
        <dbReference type="SAM" id="MobiDB-lite"/>
    </source>
</evidence>
<dbReference type="Pfam" id="PF00004">
    <property type="entry name" value="AAA"/>
    <property type="match status" value="1"/>
</dbReference>
<evidence type="ECO:0000256" key="2">
    <source>
        <dbReference type="ARBA" id="ARBA00022528"/>
    </source>
</evidence>
<dbReference type="GO" id="GO:0005524">
    <property type="term" value="F:ATP binding"/>
    <property type="evidence" value="ECO:0007669"/>
    <property type="project" value="UniProtKB-KW"/>
</dbReference>
<dbReference type="Pfam" id="PF17862">
    <property type="entry name" value="AAA_lid_3"/>
    <property type="match status" value="1"/>
</dbReference>